<dbReference type="EMBL" id="BPVZ01000002">
    <property type="protein sequence ID" value="GKU88133.1"/>
    <property type="molecule type" value="Genomic_DNA"/>
</dbReference>
<dbReference type="InterPro" id="IPR036047">
    <property type="entry name" value="F-box-like_dom_sf"/>
</dbReference>
<dbReference type="InterPro" id="IPR006527">
    <property type="entry name" value="F-box-assoc_dom_typ1"/>
</dbReference>
<dbReference type="InterPro" id="IPR050796">
    <property type="entry name" value="SCF_F-box_component"/>
</dbReference>
<dbReference type="SUPFAM" id="SSF81383">
    <property type="entry name" value="F-box domain"/>
    <property type="match status" value="1"/>
</dbReference>
<accession>A0AAV5HH65</accession>
<name>A0AAV5HH65_9ROSI</name>
<evidence type="ECO:0000313" key="4">
    <source>
        <dbReference type="Proteomes" id="UP001054252"/>
    </source>
</evidence>
<dbReference type="Gene3D" id="1.20.1280.50">
    <property type="match status" value="1"/>
</dbReference>
<sequence length="263" mass="30158">MSRLLGMEYNFPQELVENILTRLPLRSLLRFKCLSKQWYLAFSDSKKFITGQDFFLHYIDYHTPGLSRLRIPTSFDGSEGNTVEAVDVECPLAGTSNEEIICVAHCNGILCMLNHTYSQPEHYASTVIVWNPMTRERKRFQLTGGEGGRRGWEAFGFSYDASIEDYKIMHMYYNVHIIDFQTALDVYQCRSINVLRMKTGQWNIDRNNLLDGICDISEKNRVGTAVNGCLYWIARKGNGSVIEFGKIHFVCYAILIAFILICG</sequence>
<comment type="caution">
    <text evidence="3">The sequence shown here is derived from an EMBL/GenBank/DDBJ whole genome shotgun (WGS) entry which is preliminary data.</text>
</comment>
<dbReference type="AlphaFoldDB" id="A0AAV5HH65"/>
<feature type="transmembrane region" description="Helical" evidence="1">
    <location>
        <begin position="244"/>
        <end position="262"/>
    </location>
</feature>
<dbReference type="Pfam" id="PF00646">
    <property type="entry name" value="F-box"/>
    <property type="match status" value="1"/>
</dbReference>
<keyword evidence="1" id="KW-0472">Membrane</keyword>
<keyword evidence="1" id="KW-1133">Transmembrane helix</keyword>
<dbReference type="Proteomes" id="UP001054252">
    <property type="component" value="Unassembled WGS sequence"/>
</dbReference>
<organism evidence="3 4">
    <name type="scientific">Rubroshorea leprosula</name>
    <dbReference type="NCBI Taxonomy" id="152421"/>
    <lineage>
        <taxon>Eukaryota</taxon>
        <taxon>Viridiplantae</taxon>
        <taxon>Streptophyta</taxon>
        <taxon>Embryophyta</taxon>
        <taxon>Tracheophyta</taxon>
        <taxon>Spermatophyta</taxon>
        <taxon>Magnoliopsida</taxon>
        <taxon>eudicotyledons</taxon>
        <taxon>Gunneridae</taxon>
        <taxon>Pentapetalae</taxon>
        <taxon>rosids</taxon>
        <taxon>malvids</taxon>
        <taxon>Malvales</taxon>
        <taxon>Dipterocarpaceae</taxon>
        <taxon>Rubroshorea</taxon>
    </lineage>
</organism>
<evidence type="ECO:0000256" key="1">
    <source>
        <dbReference type="SAM" id="Phobius"/>
    </source>
</evidence>
<evidence type="ECO:0000259" key="2">
    <source>
        <dbReference type="SMART" id="SM00256"/>
    </source>
</evidence>
<reference evidence="3 4" key="1">
    <citation type="journal article" date="2021" name="Commun. Biol.">
        <title>The genome of Shorea leprosula (Dipterocarpaceae) highlights the ecological relevance of drought in aseasonal tropical rainforests.</title>
        <authorList>
            <person name="Ng K.K.S."/>
            <person name="Kobayashi M.J."/>
            <person name="Fawcett J.A."/>
            <person name="Hatakeyama M."/>
            <person name="Paape T."/>
            <person name="Ng C.H."/>
            <person name="Ang C.C."/>
            <person name="Tnah L.H."/>
            <person name="Lee C.T."/>
            <person name="Nishiyama T."/>
            <person name="Sese J."/>
            <person name="O'Brien M.J."/>
            <person name="Copetti D."/>
            <person name="Mohd Noor M.I."/>
            <person name="Ong R.C."/>
            <person name="Putra M."/>
            <person name="Sireger I.Z."/>
            <person name="Indrioko S."/>
            <person name="Kosugi Y."/>
            <person name="Izuno A."/>
            <person name="Isagi Y."/>
            <person name="Lee S.L."/>
            <person name="Shimizu K.K."/>
        </authorList>
    </citation>
    <scope>NUCLEOTIDE SEQUENCE [LARGE SCALE GENOMIC DNA]</scope>
    <source>
        <strain evidence="3">214</strain>
    </source>
</reference>
<dbReference type="CDD" id="cd22157">
    <property type="entry name" value="F-box_AtFBW1-like"/>
    <property type="match status" value="1"/>
</dbReference>
<keyword evidence="4" id="KW-1185">Reference proteome</keyword>
<dbReference type="Pfam" id="PF07734">
    <property type="entry name" value="FBA_1"/>
    <property type="match status" value="1"/>
</dbReference>
<protein>
    <recommendedName>
        <fullName evidence="2">F-box domain-containing protein</fullName>
    </recommendedName>
</protein>
<dbReference type="PANTHER" id="PTHR31672:SF13">
    <property type="entry name" value="F-BOX PROTEIN CPR30-LIKE"/>
    <property type="match status" value="1"/>
</dbReference>
<proteinExistence type="predicted"/>
<dbReference type="NCBIfam" id="TIGR01640">
    <property type="entry name" value="F_box_assoc_1"/>
    <property type="match status" value="1"/>
</dbReference>
<dbReference type="InterPro" id="IPR001810">
    <property type="entry name" value="F-box_dom"/>
</dbReference>
<dbReference type="InterPro" id="IPR017451">
    <property type="entry name" value="F-box-assoc_interact_dom"/>
</dbReference>
<dbReference type="SMART" id="SM00256">
    <property type="entry name" value="FBOX"/>
    <property type="match status" value="1"/>
</dbReference>
<feature type="domain" description="F-box" evidence="2">
    <location>
        <begin position="11"/>
        <end position="50"/>
    </location>
</feature>
<keyword evidence="1" id="KW-0812">Transmembrane</keyword>
<gene>
    <name evidence="3" type="ORF">SLEP1_g2434</name>
</gene>
<dbReference type="PANTHER" id="PTHR31672">
    <property type="entry name" value="BNACNNG10540D PROTEIN"/>
    <property type="match status" value="1"/>
</dbReference>
<evidence type="ECO:0000313" key="3">
    <source>
        <dbReference type="EMBL" id="GKU88133.1"/>
    </source>
</evidence>